<dbReference type="EMBL" id="CADCUL010000015">
    <property type="protein sequence ID" value="CAA9365431.1"/>
    <property type="molecule type" value="Genomic_DNA"/>
</dbReference>
<feature type="compositionally biased region" description="Basic residues" evidence="1">
    <location>
        <begin position="119"/>
        <end position="135"/>
    </location>
</feature>
<name>A0A6J4MPH0_9ACTN</name>
<evidence type="ECO:0000313" key="2">
    <source>
        <dbReference type="EMBL" id="CAA9365431.1"/>
    </source>
</evidence>
<feature type="region of interest" description="Disordered" evidence="1">
    <location>
        <begin position="1"/>
        <end position="98"/>
    </location>
</feature>
<feature type="compositionally biased region" description="Basic residues" evidence="1">
    <location>
        <begin position="1"/>
        <end position="19"/>
    </location>
</feature>
<protein>
    <submittedName>
        <fullName evidence="2">Carbonic anhydrase, beta class</fullName>
        <ecNumber evidence="2">4.2.1.1</ecNumber>
    </submittedName>
</protein>
<reference evidence="2" key="1">
    <citation type="submission" date="2020-02" db="EMBL/GenBank/DDBJ databases">
        <authorList>
            <person name="Meier V. D."/>
        </authorList>
    </citation>
    <scope>NUCLEOTIDE SEQUENCE</scope>
    <source>
        <strain evidence="2">AVDCRST_MAG21</strain>
    </source>
</reference>
<feature type="compositionally biased region" description="Basic residues" evidence="1">
    <location>
        <begin position="50"/>
        <end position="67"/>
    </location>
</feature>
<dbReference type="GO" id="GO:0004089">
    <property type="term" value="F:carbonate dehydratase activity"/>
    <property type="evidence" value="ECO:0007669"/>
    <property type="project" value="UniProtKB-EC"/>
</dbReference>
<gene>
    <name evidence="2" type="ORF">AVDCRST_MAG21-83</name>
</gene>
<evidence type="ECO:0000256" key="1">
    <source>
        <dbReference type="SAM" id="MobiDB-lite"/>
    </source>
</evidence>
<accession>A0A6J4MPH0</accession>
<feature type="region of interest" description="Disordered" evidence="1">
    <location>
        <begin position="116"/>
        <end position="139"/>
    </location>
</feature>
<proteinExistence type="predicted"/>
<keyword evidence="2" id="KW-0456">Lyase</keyword>
<feature type="non-terminal residue" evidence="2">
    <location>
        <position position="1"/>
    </location>
</feature>
<dbReference type="AlphaFoldDB" id="A0A6J4MPH0"/>
<organism evidence="2">
    <name type="scientific">uncultured Nocardioidaceae bacterium</name>
    <dbReference type="NCBI Taxonomy" id="253824"/>
    <lineage>
        <taxon>Bacteria</taxon>
        <taxon>Bacillati</taxon>
        <taxon>Actinomycetota</taxon>
        <taxon>Actinomycetes</taxon>
        <taxon>Propionibacteriales</taxon>
        <taxon>Nocardioidaceae</taxon>
        <taxon>environmental samples</taxon>
    </lineage>
</organism>
<sequence>ERHRRSARQRGAIRRRVRQGRPPPAAGQVGGRRCLHGRPAEPLRPARPVRGGRARHPKRRRCRHPGRAAKPCHQPASARHPGGHPPPPHRVRDAHLHRRAVLVDDRGRDRREAVLDRRGLRRPRLRPSAGHRPHPCRVGDPRQGLCPWLRLRRHDWWPARSRL</sequence>
<dbReference type="EC" id="4.2.1.1" evidence="2"/>
<feature type="non-terminal residue" evidence="2">
    <location>
        <position position="163"/>
    </location>
</feature>